<dbReference type="Proteomes" id="UP000180166">
    <property type="component" value="Chromosome"/>
</dbReference>
<gene>
    <name evidence="2" type="ORF">NS506_07246</name>
    <name evidence="3" type="ORF">NSK11_contig00004-0069</name>
</gene>
<organism evidence="3 4">
    <name type="scientific">Nocardia seriolae</name>
    <dbReference type="NCBI Taxonomy" id="37332"/>
    <lineage>
        <taxon>Bacteria</taxon>
        <taxon>Bacillati</taxon>
        <taxon>Actinomycetota</taxon>
        <taxon>Actinomycetes</taxon>
        <taxon>Mycobacteriales</taxon>
        <taxon>Nocardiaceae</taxon>
        <taxon>Nocardia</taxon>
    </lineage>
</organism>
<evidence type="ECO:0000313" key="3">
    <source>
        <dbReference type="EMBL" id="GAP26215.1"/>
    </source>
</evidence>
<protein>
    <recommendedName>
        <fullName evidence="1">T6SS Phospholipase effector Tle1-like catalytic domain-containing protein</fullName>
    </recommendedName>
</protein>
<dbReference type="SUPFAM" id="SSF53474">
    <property type="entry name" value="alpha/beta-Hydrolases"/>
    <property type="match status" value="1"/>
</dbReference>
<dbReference type="PANTHER" id="PTHR33840:SF1">
    <property type="entry name" value="TLE1 PHOSPHOLIPASE DOMAIN-CONTAINING PROTEIN"/>
    <property type="match status" value="1"/>
</dbReference>
<evidence type="ECO:0000259" key="1">
    <source>
        <dbReference type="Pfam" id="PF09994"/>
    </source>
</evidence>
<evidence type="ECO:0000313" key="4">
    <source>
        <dbReference type="Proteomes" id="UP000037179"/>
    </source>
</evidence>
<evidence type="ECO:0000313" key="2">
    <source>
        <dbReference type="EMBL" id="APB01266.1"/>
    </source>
</evidence>
<dbReference type="KEGG" id="nsr:NS506_07246"/>
<dbReference type="Proteomes" id="UP000037179">
    <property type="component" value="Unassembled WGS sequence"/>
</dbReference>
<dbReference type="GeneID" id="93372813"/>
<dbReference type="InterPro" id="IPR029058">
    <property type="entry name" value="AB_hydrolase_fold"/>
</dbReference>
<sequence length="349" mass="39256">MSTPATGKNIVICLDGTGNQVRANGNTNVVCVFEMLDLSDPARQIAYYDPGVGTFSARGAWTPIARWFSRILGLAFGNGLRTNLAEAYTYLIEHWRPGDRVFIFGFSRGAYTARALAGLLHEPGLLRPGSENLVQYIVSAYTRKTTDWDELHQYTNAFCSKSADGRFSIPVEFLGVWDTVKAAGLLRWALHWPFTRQVPNVAKAFHAVSIDEKRRPYREYLVLPRSERTVLTETWFAGVHSDVGGTFVDDPKLARIALKWMADGALDAGVLLRADAYRKNCALATADASGRVHDMGWIWALLTYRHRTVPPGARVHASVRARCETDSRYRRRIPADARWEDEQWTKPHL</sequence>
<feature type="domain" description="T6SS Phospholipase effector Tle1-like catalytic" evidence="1">
    <location>
        <begin position="8"/>
        <end position="263"/>
    </location>
</feature>
<keyword evidence="4" id="KW-1185">Reference proteome</keyword>
<reference evidence="3 4" key="2">
    <citation type="journal article" date="2016" name="Genome Announc.">
        <title>Draft Genome Sequence of Erythromycin- and Oxytetracycline-Sensitive Nocardia seriolae Strain U-1 (NBRC 110359).</title>
        <authorList>
            <person name="Imajoh M."/>
            <person name="Sukeda M."/>
            <person name="Shimizu M."/>
            <person name="Yamane J."/>
            <person name="Ohnishi K."/>
            <person name="Oshima S."/>
        </authorList>
    </citation>
    <scope>NUCLEOTIDE SEQUENCE [LARGE SCALE GENOMIC DNA]</scope>
    <source>
        <strain evidence="3 4">U-1</strain>
    </source>
</reference>
<accession>A0A0B8N9Y1</accession>
<dbReference type="RefSeq" id="WP_033085075.1">
    <property type="nucleotide sequence ID" value="NZ_AP017900.1"/>
</dbReference>
<reference evidence="2 5" key="3">
    <citation type="submission" date="2016-10" db="EMBL/GenBank/DDBJ databases">
        <title>Genome sequence of Nocardia seriolae strain EM150506, isolated from Anguila japonica.</title>
        <authorList>
            <person name="Han H.-J."/>
        </authorList>
    </citation>
    <scope>NUCLEOTIDE SEQUENCE [LARGE SCALE GENOMIC DNA]</scope>
    <source>
        <strain evidence="2 5">EM150506</strain>
    </source>
</reference>
<dbReference type="Pfam" id="PF09994">
    <property type="entry name" value="T6SS_Tle1-like_cat"/>
    <property type="match status" value="1"/>
</dbReference>
<dbReference type="EMBL" id="CP017839">
    <property type="protein sequence ID" value="APB01266.1"/>
    <property type="molecule type" value="Genomic_DNA"/>
</dbReference>
<dbReference type="InterPro" id="IPR018712">
    <property type="entry name" value="Tle1-like_cat"/>
</dbReference>
<dbReference type="AlphaFoldDB" id="A0A0B8N9Y1"/>
<proteinExistence type="predicted"/>
<dbReference type="Gene3D" id="3.40.50.1820">
    <property type="entry name" value="alpha/beta hydrolase"/>
    <property type="match status" value="1"/>
</dbReference>
<dbReference type="PANTHER" id="PTHR33840">
    <property type="match status" value="1"/>
</dbReference>
<reference evidence="4" key="1">
    <citation type="submission" date="2015-07" db="EMBL/GenBank/DDBJ databases">
        <title>Nocardia seriolae U-1 whole genome shotgun sequence.</title>
        <authorList>
            <person name="Imajoh M."/>
            <person name="Fukumoto Y."/>
            <person name="Sukeda M."/>
            <person name="Yamane J."/>
            <person name="Yamasaki K."/>
            <person name="Shimizu M."/>
            <person name="Ohnishi K."/>
            <person name="Oshima S."/>
        </authorList>
    </citation>
    <scope>NUCLEOTIDE SEQUENCE [LARGE SCALE GENOMIC DNA]</scope>
    <source>
        <strain evidence="4">U-1</strain>
    </source>
</reference>
<dbReference type="OrthoDB" id="4378831at2"/>
<evidence type="ECO:0000313" key="5">
    <source>
        <dbReference type="Proteomes" id="UP000180166"/>
    </source>
</evidence>
<name>A0A0B8N9Y1_9NOCA</name>
<dbReference type="EMBL" id="BBYQ01000004">
    <property type="protein sequence ID" value="GAP26215.1"/>
    <property type="molecule type" value="Genomic_DNA"/>
</dbReference>